<dbReference type="InterPro" id="IPR038590">
    <property type="entry name" value="YaeQ_sf"/>
</dbReference>
<comment type="caution">
    <text evidence="1">The sequence shown here is derived from an EMBL/GenBank/DDBJ whole genome shotgun (WGS) entry which is preliminary data.</text>
</comment>
<evidence type="ECO:0000313" key="2">
    <source>
        <dbReference type="Proteomes" id="UP000295719"/>
    </source>
</evidence>
<dbReference type="RefSeq" id="WP_131867052.1">
    <property type="nucleotide sequence ID" value="NZ_SMCR01000011.1"/>
</dbReference>
<dbReference type="SMART" id="SM01322">
    <property type="entry name" value="YaeQ"/>
    <property type="match status" value="1"/>
</dbReference>
<dbReference type="Pfam" id="PF07152">
    <property type="entry name" value="YaeQ"/>
    <property type="match status" value="1"/>
</dbReference>
<dbReference type="InterPro" id="IPR009822">
    <property type="entry name" value="YaeQ"/>
</dbReference>
<dbReference type="EMBL" id="SMCR01000011">
    <property type="protein sequence ID" value="TCV92566.1"/>
    <property type="molecule type" value="Genomic_DNA"/>
</dbReference>
<sequence length="183" mass="21298">MALKAIVHKATVNIADMDRHYFSDVNLVLAQHPSETSQRMMLRLLAWIYHADERLEFSRGLSSGEDEPALWLRNDHGEPELWIELGLPDEKRLRKACHQARHVVLYAYNERAARVWWQQTGPLLSSHRNLSIWFVADDIMASLASLAQRNMSLQATLQERILWLSDDQNNLEISLEEWLSINK</sequence>
<gene>
    <name evidence="1" type="ORF">EDC52_1119</name>
</gene>
<dbReference type="Proteomes" id="UP000295719">
    <property type="component" value="Unassembled WGS sequence"/>
</dbReference>
<accession>A0A4R3YJY6</accession>
<dbReference type="SUPFAM" id="SSF52980">
    <property type="entry name" value="Restriction endonuclease-like"/>
    <property type="match status" value="1"/>
</dbReference>
<dbReference type="AlphaFoldDB" id="A0A4R3YJY6"/>
<evidence type="ECO:0000313" key="1">
    <source>
        <dbReference type="EMBL" id="TCV92566.1"/>
    </source>
</evidence>
<dbReference type="InterPro" id="IPR011335">
    <property type="entry name" value="Restrct_endonuc-II-like"/>
</dbReference>
<protein>
    <submittedName>
        <fullName evidence="1">Uncharacterized protein YaeQ</fullName>
    </submittedName>
</protein>
<dbReference type="Gene3D" id="3.10.640.10">
    <property type="entry name" value="Restriction endonuclease-like alpha-beta roll domain"/>
    <property type="match status" value="1"/>
</dbReference>
<dbReference type="OrthoDB" id="5293309at2"/>
<organism evidence="1 2">
    <name type="scientific">Biostraticola tofi</name>
    <dbReference type="NCBI Taxonomy" id="466109"/>
    <lineage>
        <taxon>Bacteria</taxon>
        <taxon>Pseudomonadati</taxon>
        <taxon>Pseudomonadota</taxon>
        <taxon>Gammaproteobacteria</taxon>
        <taxon>Enterobacterales</taxon>
        <taxon>Bruguierivoracaceae</taxon>
        <taxon>Biostraticola</taxon>
    </lineage>
</organism>
<dbReference type="PIRSF" id="PIRSF011484">
    <property type="entry name" value="YaeQ"/>
    <property type="match status" value="1"/>
</dbReference>
<dbReference type="PANTHER" id="PTHR38784">
    <property type="entry name" value="SUCROSE PHOSPHORYLASE"/>
    <property type="match status" value="1"/>
</dbReference>
<name>A0A4R3YJY6_9GAMM</name>
<dbReference type="PANTHER" id="PTHR38784:SF1">
    <property type="entry name" value="SUCROSE PHOSPHORYLASE"/>
    <property type="match status" value="1"/>
</dbReference>
<keyword evidence="2" id="KW-1185">Reference proteome</keyword>
<reference evidence="1 2" key="1">
    <citation type="submission" date="2019-03" db="EMBL/GenBank/DDBJ databases">
        <title>Genomic Encyclopedia of Type Strains, Phase IV (KMG-IV): sequencing the most valuable type-strain genomes for metagenomic binning, comparative biology and taxonomic classification.</title>
        <authorList>
            <person name="Goeker M."/>
        </authorList>
    </citation>
    <scope>NUCLEOTIDE SEQUENCE [LARGE SCALE GENOMIC DNA]</scope>
    <source>
        <strain evidence="1 2">DSM 19580</strain>
    </source>
</reference>
<proteinExistence type="predicted"/>